<dbReference type="NCBIfam" id="TIGR00792">
    <property type="entry name" value="gph"/>
    <property type="match status" value="1"/>
</dbReference>
<dbReference type="EMBL" id="CP035945">
    <property type="protein sequence ID" value="QBE97401.1"/>
    <property type="molecule type" value="Genomic_DNA"/>
</dbReference>
<dbReference type="InterPro" id="IPR001927">
    <property type="entry name" value="Na/Gal_symport"/>
</dbReference>
<proteinExistence type="predicted"/>
<dbReference type="InterPro" id="IPR036259">
    <property type="entry name" value="MFS_trans_sf"/>
</dbReference>
<dbReference type="KEGG" id="bpro:PMF13cell1_02957"/>
<dbReference type="SUPFAM" id="SSF103473">
    <property type="entry name" value="MFS general substrate transporter"/>
    <property type="match status" value="1"/>
</dbReference>
<dbReference type="RefSeq" id="WP_130181218.1">
    <property type="nucleotide sequence ID" value="NZ_CP035945.1"/>
</dbReference>
<feature type="transmembrane region" description="Helical" evidence="1">
    <location>
        <begin position="89"/>
        <end position="107"/>
    </location>
</feature>
<gene>
    <name evidence="2" type="primary">uidB_3</name>
    <name evidence="2" type="ORF">PMF13cell1_02957</name>
</gene>
<feature type="transmembrane region" description="Helical" evidence="1">
    <location>
        <begin position="188"/>
        <end position="206"/>
    </location>
</feature>
<dbReference type="GO" id="GO:0006814">
    <property type="term" value="P:sodium ion transport"/>
    <property type="evidence" value="ECO:0007669"/>
    <property type="project" value="InterPro"/>
</dbReference>
<dbReference type="GO" id="GO:0015293">
    <property type="term" value="F:symporter activity"/>
    <property type="evidence" value="ECO:0007669"/>
    <property type="project" value="InterPro"/>
</dbReference>
<feature type="transmembrane region" description="Helical" evidence="1">
    <location>
        <begin position="303"/>
        <end position="330"/>
    </location>
</feature>
<feature type="transmembrane region" description="Helical" evidence="1">
    <location>
        <begin position="237"/>
        <end position="258"/>
    </location>
</feature>
<dbReference type="Proteomes" id="UP000289794">
    <property type="component" value="Chromosome"/>
</dbReference>
<feature type="transmembrane region" description="Helical" evidence="1">
    <location>
        <begin position="162"/>
        <end position="182"/>
    </location>
</feature>
<dbReference type="Gene3D" id="1.20.1250.20">
    <property type="entry name" value="MFS general substrate transporter like domains"/>
    <property type="match status" value="2"/>
</dbReference>
<dbReference type="PANTHER" id="PTHR11328:SF24">
    <property type="entry name" value="MAJOR FACILITATOR SUPERFAMILY (MFS) PROFILE DOMAIN-CONTAINING PROTEIN"/>
    <property type="match status" value="1"/>
</dbReference>
<evidence type="ECO:0000313" key="2">
    <source>
        <dbReference type="EMBL" id="QBE97401.1"/>
    </source>
</evidence>
<feature type="transmembrane region" description="Helical" evidence="1">
    <location>
        <begin position="49"/>
        <end position="68"/>
    </location>
</feature>
<dbReference type="GO" id="GO:0008643">
    <property type="term" value="P:carbohydrate transport"/>
    <property type="evidence" value="ECO:0007669"/>
    <property type="project" value="InterPro"/>
</dbReference>
<dbReference type="GO" id="GO:0005886">
    <property type="term" value="C:plasma membrane"/>
    <property type="evidence" value="ECO:0007669"/>
    <property type="project" value="TreeGrafter"/>
</dbReference>
<keyword evidence="1" id="KW-0812">Transmembrane</keyword>
<feature type="transmembrane region" description="Helical" evidence="1">
    <location>
        <begin position="21"/>
        <end position="43"/>
    </location>
</feature>
<accession>A0A4P6LXQ1</accession>
<dbReference type="Pfam" id="PF13347">
    <property type="entry name" value="MFS_2"/>
    <property type="match status" value="1"/>
</dbReference>
<dbReference type="AlphaFoldDB" id="A0A4P6LXQ1"/>
<feature type="transmembrane region" description="Helical" evidence="1">
    <location>
        <begin position="379"/>
        <end position="400"/>
    </location>
</feature>
<keyword evidence="1" id="KW-0472">Membrane</keyword>
<dbReference type="CDD" id="cd17332">
    <property type="entry name" value="MFS_MelB_like"/>
    <property type="match status" value="1"/>
</dbReference>
<dbReference type="InterPro" id="IPR039672">
    <property type="entry name" value="MFS_2"/>
</dbReference>
<organism evidence="2 3">
    <name type="scientific">Blautia producta</name>
    <dbReference type="NCBI Taxonomy" id="33035"/>
    <lineage>
        <taxon>Bacteria</taxon>
        <taxon>Bacillati</taxon>
        <taxon>Bacillota</taxon>
        <taxon>Clostridia</taxon>
        <taxon>Lachnospirales</taxon>
        <taxon>Lachnospiraceae</taxon>
        <taxon>Blautia</taxon>
    </lineage>
</organism>
<dbReference type="PANTHER" id="PTHR11328">
    <property type="entry name" value="MAJOR FACILITATOR SUPERFAMILY DOMAIN-CONTAINING PROTEIN"/>
    <property type="match status" value="1"/>
</dbReference>
<evidence type="ECO:0000313" key="3">
    <source>
        <dbReference type="Proteomes" id="UP000289794"/>
    </source>
</evidence>
<feature type="transmembrane region" description="Helical" evidence="1">
    <location>
        <begin position="412"/>
        <end position="433"/>
    </location>
</feature>
<reference evidence="2 3" key="1">
    <citation type="submission" date="2019-01" db="EMBL/GenBank/DDBJ databases">
        <title>PMF-metabolizing Aryl O-demethylase.</title>
        <authorList>
            <person name="Kim M."/>
        </authorList>
    </citation>
    <scope>NUCLEOTIDE SEQUENCE [LARGE SCALE GENOMIC DNA]</scope>
    <source>
        <strain evidence="2 3">PMF1</strain>
    </source>
</reference>
<sequence length="454" mass="48499">MKVSKTTKVDQRIPWSEKASYATASGGGNIITQILGTFLVSYLTDSVGIAAASIATMMLVARFIDAVSDLLMGTIIDKTKTKWGKARPWLLISAPIIGIALVIAFSIPSSMSDGGKLVYAYLSYIFLNCICFTAFMVSHTALLSRITLNGHERQKMASLNQIFNQIGGLAVTTFMVGLVAKFGWQMTAVIYGIAAAVLILIGFFGTKEHLAEADVEHHIEERVPFKVALSAMLKNKYFYMLTAIFILILAQAAGPGSMTYYYCKDVLGDLGFLSFISACGIVPTMIINLFVPTLAKKFGRRNCFMGSALLNTLGFFLCGIGSGNLVIVAIGTLTKGFAAGVLFGCGFAMAPDVVDYGEWKTGVRSEGLINSCVSFGQKVGLGVGPAIATAIIGAGGYIGTAEVQTASAVSSINFAFSYFGMILSLLMVLIAFFMNIDKHSAEMTEALKKKHGVK</sequence>
<evidence type="ECO:0000256" key="1">
    <source>
        <dbReference type="SAM" id="Phobius"/>
    </source>
</evidence>
<keyword evidence="1" id="KW-1133">Transmembrane helix</keyword>
<feature type="transmembrane region" description="Helical" evidence="1">
    <location>
        <begin position="119"/>
        <end position="142"/>
    </location>
</feature>
<name>A0A4P6LXQ1_9FIRM</name>
<protein>
    <submittedName>
        <fullName evidence="2">Glucuronide carrier protein</fullName>
    </submittedName>
</protein>
<feature type="transmembrane region" description="Helical" evidence="1">
    <location>
        <begin position="270"/>
        <end position="291"/>
    </location>
</feature>